<reference evidence="1 2" key="1">
    <citation type="submission" date="2020-04" db="EMBL/GenBank/DDBJ databases">
        <title>Thalassotalea sp. M1531, isolated from the surface of marine red alga.</title>
        <authorList>
            <person name="Pang L."/>
            <person name="Lu D.-C."/>
        </authorList>
    </citation>
    <scope>NUCLEOTIDE SEQUENCE [LARGE SCALE GENOMIC DNA]</scope>
    <source>
        <strain evidence="1 2">M1531</strain>
    </source>
</reference>
<protein>
    <recommendedName>
        <fullName evidence="3">PqqD family peptide modification chaperone</fullName>
    </recommendedName>
</protein>
<dbReference type="EMBL" id="JABBXH010000011">
    <property type="protein sequence ID" value="NMP33595.1"/>
    <property type="molecule type" value="Genomic_DNA"/>
</dbReference>
<evidence type="ECO:0000313" key="2">
    <source>
        <dbReference type="Proteomes" id="UP000568664"/>
    </source>
</evidence>
<name>A0A7Y0LHZ6_9GAMM</name>
<comment type="caution">
    <text evidence="1">The sequence shown here is derived from an EMBL/GenBank/DDBJ whole genome shotgun (WGS) entry which is preliminary data.</text>
</comment>
<evidence type="ECO:0008006" key="3">
    <source>
        <dbReference type="Google" id="ProtNLM"/>
    </source>
</evidence>
<keyword evidence="2" id="KW-1185">Reference proteome</keyword>
<accession>A0A7Y0LHZ6</accession>
<sequence length="389" mass="43535">MTINKVRLKKLPAILFIEEDNSLLLFEPRGELVTVSPLTTIILLTCEKKGVLADNLQHLSDQLTIPLESINEEYSKLLATFSGGKGEDSYLDGRYPELDIELDKTVTAPSELSHYLLIAGSGFLIDTNCKVLSRAIQHILAPLISSYCPPDFFLEVIHLDGFYHIHSNGILAVKHLSYEEVMPELVDRLQIVSYQATPYLFCFHGAAIQQGQSIYLLPGESGKGKSTLCAEIQNSNSTTFSDEFIVLDEELNLTEIKLPLAIKSGSWEQLSGKYPCLKEEQEWRRLDGRLIKYVWPINRDKENNVTKVAKVHIIFPQFGVDLDDKGASLTKLTVVDTIQLLTRGGYQLSADLDELTLDKLFSYIENSTRMSLSYSSTSQALKALGLPDE</sequence>
<dbReference type="Proteomes" id="UP000568664">
    <property type="component" value="Unassembled WGS sequence"/>
</dbReference>
<dbReference type="SUPFAM" id="SSF53795">
    <property type="entry name" value="PEP carboxykinase-like"/>
    <property type="match status" value="1"/>
</dbReference>
<proteinExistence type="predicted"/>
<organism evidence="1 2">
    <name type="scientific">Thalassotalea algicola</name>
    <dbReference type="NCBI Taxonomy" id="2716224"/>
    <lineage>
        <taxon>Bacteria</taxon>
        <taxon>Pseudomonadati</taxon>
        <taxon>Pseudomonadota</taxon>
        <taxon>Gammaproteobacteria</taxon>
        <taxon>Alteromonadales</taxon>
        <taxon>Colwelliaceae</taxon>
        <taxon>Thalassotalea</taxon>
    </lineage>
</organism>
<gene>
    <name evidence="1" type="ORF">HII17_18780</name>
</gene>
<dbReference type="RefSeq" id="WP_169076917.1">
    <property type="nucleotide sequence ID" value="NZ_JABBXH010000011.1"/>
</dbReference>
<evidence type="ECO:0000313" key="1">
    <source>
        <dbReference type="EMBL" id="NMP33595.1"/>
    </source>
</evidence>
<dbReference type="AlphaFoldDB" id="A0A7Y0LHZ6"/>